<evidence type="ECO:0000256" key="5">
    <source>
        <dbReference type="ARBA" id="ARBA00022946"/>
    </source>
</evidence>
<organism evidence="11 12">
    <name type="scientific">Brevundimonas goettingensis</name>
    <dbReference type="NCBI Taxonomy" id="2774190"/>
    <lineage>
        <taxon>Bacteria</taxon>
        <taxon>Pseudomonadati</taxon>
        <taxon>Pseudomonadota</taxon>
        <taxon>Alphaproteobacteria</taxon>
        <taxon>Caulobacterales</taxon>
        <taxon>Caulobacteraceae</taxon>
        <taxon>Brevundimonas</taxon>
    </lineage>
</organism>
<dbReference type="InterPro" id="IPR011761">
    <property type="entry name" value="ATP-grasp"/>
</dbReference>
<dbReference type="Pfam" id="PF00289">
    <property type="entry name" value="Biotin_carb_N"/>
    <property type="match status" value="1"/>
</dbReference>
<dbReference type="SUPFAM" id="SSF51246">
    <property type="entry name" value="Rudiment single hybrid motif"/>
    <property type="match status" value="1"/>
</dbReference>
<evidence type="ECO:0000313" key="12">
    <source>
        <dbReference type="Proteomes" id="UP000663918"/>
    </source>
</evidence>
<dbReference type="PROSITE" id="PS50979">
    <property type="entry name" value="BC"/>
    <property type="match status" value="1"/>
</dbReference>
<evidence type="ECO:0000259" key="10">
    <source>
        <dbReference type="PROSITE" id="PS50979"/>
    </source>
</evidence>
<keyword evidence="6" id="KW-0092">Biotin</keyword>
<dbReference type="PANTHER" id="PTHR18866">
    <property type="entry name" value="CARBOXYLASE:PYRUVATE/ACETYL-COA/PROPIONYL-COA CARBOXYLASE"/>
    <property type="match status" value="1"/>
</dbReference>
<keyword evidence="3 7" id="KW-0547">Nucleotide-binding</keyword>
<dbReference type="SUPFAM" id="SSF52440">
    <property type="entry name" value="PreATP-grasp domain"/>
    <property type="match status" value="1"/>
</dbReference>
<dbReference type="InterPro" id="IPR011764">
    <property type="entry name" value="Biotin_carboxylation_dom"/>
</dbReference>
<dbReference type="PROSITE" id="PS50968">
    <property type="entry name" value="BIOTINYL_LIPOYL"/>
    <property type="match status" value="1"/>
</dbReference>
<evidence type="ECO:0000259" key="9">
    <source>
        <dbReference type="PROSITE" id="PS50975"/>
    </source>
</evidence>
<dbReference type="InterPro" id="IPR000089">
    <property type="entry name" value="Biotin_lipoyl"/>
</dbReference>
<dbReference type="SMART" id="SM00878">
    <property type="entry name" value="Biotin_carb_C"/>
    <property type="match status" value="1"/>
</dbReference>
<evidence type="ECO:0000256" key="2">
    <source>
        <dbReference type="ARBA" id="ARBA00022598"/>
    </source>
</evidence>
<dbReference type="InterPro" id="IPR011054">
    <property type="entry name" value="Rudment_hybrid_motif"/>
</dbReference>
<dbReference type="InterPro" id="IPR016185">
    <property type="entry name" value="PreATP-grasp_dom_sf"/>
</dbReference>
<feature type="domain" description="Biotin carboxylation" evidence="10">
    <location>
        <begin position="1"/>
        <end position="449"/>
    </location>
</feature>
<keyword evidence="5" id="KW-0809">Transit peptide</keyword>
<dbReference type="FunFam" id="3.30.470.20:FF:000028">
    <property type="entry name" value="Methylcrotonoyl-CoA carboxylase subunit alpha, mitochondrial"/>
    <property type="match status" value="1"/>
</dbReference>
<dbReference type="FunFam" id="3.40.50.20:FF:000010">
    <property type="entry name" value="Propionyl-CoA carboxylase subunit alpha"/>
    <property type="match status" value="1"/>
</dbReference>
<dbReference type="Pfam" id="PF02785">
    <property type="entry name" value="Biotin_carb_C"/>
    <property type="match status" value="1"/>
</dbReference>
<dbReference type="SUPFAM" id="SSF51230">
    <property type="entry name" value="Single hybrid motif"/>
    <property type="match status" value="1"/>
</dbReference>
<dbReference type="InterPro" id="IPR005481">
    <property type="entry name" value="BC-like_N"/>
</dbReference>
<keyword evidence="12" id="KW-1185">Reference proteome</keyword>
<dbReference type="SUPFAM" id="SSF56059">
    <property type="entry name" value="Glutathione synthetase ATP-binding domain-like"/>
    <property type="match status" value="1"/>
</dbReference>
<dbReference type="InterPro" id="IPR001882">
    <property type="entry name" value="Biotin_BS"/>
</dbReference>
<reference evidence="11" key="1">
    <citation type="submission" date="2020-09" db="EMBL/GenBank/DDBJ databases">
        <title>Brevundimonas sp. LVF2 isolated from a puddle in Goettingen, Germany.</title>
        <authorList>
            <person name="Friedrich I."/>
            <person name="Klassen A."/>
            <person name="Hannes N."/>
            <person name="Schneider D."/>
            <person name="Hertel R."/>
            <person name="Daniel R."/>
        </authorList>
    </citation>
    <scope>NUCLEOTIDE SEQUENCE</scope>
    <source>
        <strain evidence="11">LVF2</strain>
    </source>
</reference>
<dbReference type="RefSeq" id="WP_207931603.1">
    <property type="nucleotide sequence ID" value="NZ_CP062222.1"/>
</dbReference>
<dbReference type="CDD" id="cd06850">
    <property type="entry name" value="biotinyl_domain"/>
    <property type="match status" value="1"/>
</dbReference>
<dbReference type="GO" id="GO:0005524">
    <property type="term" value="F:ATP binding"/>
    <property type="evidence" value="ECO:0007669"/>
    <property type="project" value="UniProtKB-UniRule"/>
</dbReference>
<dbReference type="Pfam" id="PF00364">
    <property type="entry name" value="Biotin_lipoyl"/>
    <property type="match status" value="1"/>
</dbReference>
<accession>A0A975GZ62</accession>
<evidence type="ECO:0000256" key="7">
    <source>
        <dbReference type="PROSITE-ProRule" id="PRU00409"/>
    </source>
</evidence>
<dbReference type="AlphaFoldDB" id="A0A975GZ62"/>
<dbReference type="FunFam" id="3.30.1490.20:FF:000003">
    <property type="entry name" value="acetyl-CoA carboxylase isoform X1"/>
    <property type="match status" value="1"/>
</dbReference>
<dbReference type="Gene3D" id="3.30.470.20">
    <property type="entry name" value="ATP-grasp fold, B domain"/>
    <property type="match status" value="1"/>
</dbReference>
<sequence>MFKSVLVANRGEIACRVFRTAKRMGIKALAVYSEADANALHVREADEAMLIGPAAARESYLDQDKVLAAARAMGAEAIHPGYGFLSENAEFAEAVVAAGMIWIGAPPASIRAMGLKDAAKKLMVGAGVPVTPGYMGEDQTPSHLKAQADAIGYPVLIKAVAGGGGKGMRRVDEAGAFLDALASCQREAASSFGDDRVLIEKYILSPRHIEVQVFGDSHGEVVHLYERDCSLQRRHQKVIEEAPAPGMDAATRAAVTEAAVKAAKAVRYVGAGTIEFIADASEGLKADRIWFMEMNTRLQVEHPVTESITGVDLVEWQFRAAAGEAVPLKQADIPMNGWAMEARLYAEDPANGFLPSIGKLEHFVLPDDIRVDTGVYEGGEVSQFYDPMIAKLIVHETSREAAAARLADACGEVEVWPVRTNAGFLVRCLEHPSFVSGDVDTGFIAREEGALISSRPSEIARIAALTLMADSQHLAPKPGRADFDTPWQADADNVATGFRLNAPRRALYRALIGGETTTGSLLSRQDGDFSWDVEIDGERRLSRSQARTVEVEGLGSVGYRGTWIETDGLVFDRGWAWKVTKPRFSGAAGGSASDGALRAPMPGKIVAAPVKAGDAVVKGQPVVVLEAMKMEHALTAPFDGIVGEIGVAVGDQVTADAVLAVVEAPD</sequence>
<comment type="cofactor">
    <cofactor evidence="1">
        <name>biotin</name>
        <dbReference type="ChEBI" id="CHEBI:57586"/>
    </cofactor>
</comment>
<keyword evidence="4 7" id="KW-0067">ATP-binding</keyword>
<dbReference type="Gene3D" id="2.40.50.100">
    <property type="match status" value="1"/>
</dbReference>
<dbReference type="InterPro" id="IPR005482">
    <property type="entry name" value="Biotin_COase_C"/>
</dbReference>
<evidence type="ECO:0000256" key="1">
    <source>
        <dbReference type="ARBA" id="ARBA00001953"/>
    </source>
</evidence>
<evidence type="ECO:0000259" key="8">
    <source>
        <dbReference type="PROSITE" id="PS50968"/>
    </source>
</evidence>
<feature type="domain" description="ATP-grasp" evidence="9">
    <location>
        <begin position="120"/>
        <end position="322"/>
    </location>
</feature>
<dbReference type="GO" id="GO:0046872">
    <property type="term" value="F:metal ion binding"/>
    <property type="evidence" value="ECO:0007669"/>
    <property type="project" value="InterPro"/>
</dbReference>
<dbReference type="EMBL" id="CP062222">
    <property type="protein sequence ID" value="QTC92320.1"/>
    <property type="molecule type" value="Genomic_DNA"/>
</dbReference>
<dbReference type="Pfam" id="PF02786">
    <property type="entry name" value="CPSase_L_D2"/>
    <property type="match status" value="1"/>
</dbReference>
<name>A0A975GZ62_9CAUL</name>
<dbReference type="Proteomes" id="UP000663918">
    <property type="component" value="Chromosome"/>
</dbReference>
<keyword evidence="2" id="KW-0436">Ligase</keyword>
<protein>
    <submittedName>
        <fullName evidence="11">ATP-grasp domain-containing protein</fullName>
    </submittedName>
</protein>
<dbReference type="PROSITE" id="PS50975">
    <property type="entry name" value="ATP_GRASP"/>
    <property type="match status" value="1"/>
</dbReference>
<dbReference type="InterPro" id="IPR050856">
    <property type="entry name" value="Biotin_carboxylase_complex"/>
</dbReference>
<evidence type="ECO:0000313" key="11">
    <source>
        <dbReference type="EMBL" id="QTC92320.1"/>
    </source>
</evidence>
<dbReference type="PROSITE" id="PS00867">
    <property type="entry name" value="CPSASE_2"/>
    <property type="match status" value="1"/>
</dbReference>
<dbReference type="KEGG" id="bgoe:IFJ75_05350"/>
<evidence type="ECO:0000256" key="3">
    <source>
        <dbReference type="ARBA" id="ARBA00022741"/>
    </source>
</evidence>
<dbReference type="PANTHER" id="PTHR18866:SF33">
    <property type="entry name" value="METHYLCROTONOYL-COA CARBOXYLASE SUBUNIT ALPHA, MITOCHONDRIAL-RELATED"/>
    <property type="match status" value="1"/>
</dbReference>
<dbReference type="GO" id="GO:0016874">
    <property type="term" value="F:ligase activity"/>
    <property type="evidence" value="ECO:0007669"/>
    <property type="project" value="UniProtKB-KW"/>
</dbReference>
<dbReference type="InterPro" id="IPR011053">
    <property type="entry name" value="Single_hybrid_motif"/>
</dbReference>
<gene>
    <name evidence="11" type="ORF">IFJ75_05350</name>
</gene>
<evidence type="ECO:0000256" key="4">
    <source>
        <dbReference type="ARBA" id="ARBA00022840"/>
    </source>
</evidence>
<dbReference type="InterPro" id="IPR005479">
    <property type="entry name" value="CPAse_ATP-bd"/>
</dbReference>
<evidence type="ECO:0000256" key="6">
    <source>
        <dbReference type="ARBA" id="ARBA00023267"/>
    </source>
</evidence>
<dbReference type="FunFam" id="2.40.50.100:FF:000003">
    <property type="entry name" value="Acetyl-CoA carboxylase biotin carboxyl carrier protein"/>
    <property type="match status" value="1"/>
</dbReference>
<feature type="domain" description="Lipoyl-binding" evidence="8">
    <location>
        <begin position="585"/>
        <end position="663"/>
    </location>
</feature>
<proteinExistence type="predicted"/>
<dbReference type="PROSITE" id="PS00188">
    <property type="entry name" value="BIOTIN"/>
    <property type="match status" value="1"/>
</dbReference>